<evidence type="ECO:0000313" key="10">
    <source>
        <dbReference type="Proteomes" id="UP000807716"/>
    </source>
</evidence>
<feature type="domain" description="GH16" evidence="8">
    <location>
        <begin position="81"/>
        <end position="420"/>
    </location>
</feature>
<dbReference type="GO" id="GO:0004553">
    <property type="term" value="F:hydrolase activity, hydrolyzing O-glycosyl compounds"/>
    <property type="evidence" value="ECO:0007669"/>
    <property type="project" value="InterPro"/>
</dbReference>
<evidence type="ECO:0000259" key="8">
    <source>
        <dbReference type="PROSITE" id="PS51762"/>
    </source>
</evidence>
<keyword evidence="6" id="KW-0472">Membrane</keyword>
<organism evidence="9 10">
    <name type="scientific">Actinomortierella ambigua</name>
    <dbReference type="NCBI Taxonomy" id="1343610"/>
    <lineage>
        <taxon>Eukaryota</taxon>
        <taxon>Fungi</taxon>
        <taxon>Fungi incertae sedis</taxon>
        <taxon>Mucoromycota</taxon>
        <taxon>Mortierellomycotina</taxon>
        <taxon>Mortierellomycetes</taxon>
        <taxon>Mortierellales</taxon>
        <taxon>Mortierellaceae</taxon>
        <taxon>Actinomortierella</taxon>
    </lineage>
</organism>
<feature type="transmembrane region" description="Helical" evidence="6">
    <location>
        <begin position="494"/>
        <end position="516"/>
    </location>
</feature>
<dbReference type="OrthoDB" id="4781at2759"/>
<dbReference type="PANTHER" id="PTHR10963">
    <property type="entry name" value="GLYCOSYL HYDROLASE-RELATED"/>
    <property type="match status" value="1"/>
</dbReference>
<feature type="compositionally biased region" description="Basic and acidic residues" evidence="5">
    <location>
        <begin position="226"/>
        <end position="236"/>
    </location>
</feature>
<name>A0A9P6PVQ7_9FUNG</name>
<feature type="compositionally biased region" description="Polar residues" evidence="5">
    <location>
        <begin position="269"/>
        <end position="280"/>
    </location>
</feature>
<keyword evidence="6" id="KW-1133">Transmembrane helix</keyword>
<evidence type="ECO:0000256" key="1">
    <source>
        <dbReference type="ARBA" id="ARBA00022729"/>
    </source>
</evidence>
<dbReference type="PANTHER" id="PTHR10963:SF22">
    <property type="entry name" value="GLYCOSIDASE CRH2-RELATED"/>
    <property type="match status" value="1"/>
</dbReference>
<feature type="compositionally biased region" description="Low complexity" evidence="5">
    <location>
        <begin position="240"/>
        <end position="258"/>
    </location>
</feature>
<dbReference type="Proteomes" id="UP000807716">
    <property type="component" value="Unassembled WGS sequence"/>
</dbReference>
<feature type="signal peptide" evidence="7">
    <location>
        <begin position="1"/>
        <end position="20"/>
    </location>
</feature>
<reference evidence="9" key="1">
    <citation type="journal article" date="2020" name="Fungal Divers.">
        <title>Resolving the Mortierellaceae phylogeny through synthesis of multi-gene phylogenetics and phylogenomics.</title>
        <authorList>
            <person name="Vandepol N."/>
            <person name="Liber J."/>
            <person name="Desiro A."/>
            <person name="Na H."/>
            <person name="Kennedy M."/>
            <person name="Barry K."/>
            <person name="Grigoriev I.V."/>
            <person name="Miller A.N."/>
            <person name="O'Donnell K."/>
            <person name="Stajich J.E."/>
            <person name="Bonito G."/>
        </authorList>
    </citation>
    <scope>NUCLEOTIDE SEQUENCE</scope>
    <source>
        <strain evidence="9">BC1065</strain>
    </source>
</reference>
<feature type="coiled-coil region" evidence="4">
    <location>
        <begin position="441"/>
        <end position="468"/>
    </location>
</feature>
<dbReference type="EMBL" id="JAAAJB010000576">
    <property type="protein sequence ID" value="KAG0253509.1"/>
    <property type="molecule type" value="Genomic_DNA"/>
</dbReference>
<comment type="caution">
    <text evidence="9">The sequence shown here is derived from an EMBL/GenBank/DDBJ whole genome shotgun (WGS) entry which is preliminary data.</text>
</comment>
<keyword evidence="1 7" id="KW-0732">Signal</keyword>
<evidence type="ECO:0000256" key="3">
    <source>
        <dbReference type="ARBA" id="ARBA00023295"/>
    </source>
</evidence>
<dbReference type="SUPFAM" id="SSF49899">
    <property type="entry name" value="Concanavalin A-like lectins/glucanases"/>
    <property type="match status" value="1"/>
</dbReference>
<accession>A0A9P6PVQ7</accession>
<keyword evidence="2" id="KW-0378">Hydrolase</keyword>
<keyword evidence="6" id="KW-0812">Transmembrane</keyword>
<dbReference type="Gene3D" id="2.60.120.200">
    <property type="match status" value="2"/>
</dbReference>
<evidence type="ECO:0000256" key="4">
    <source>
        <dbReference type="SAM" id="Coils"/>
    </source>
</evidence>
<keyword evidence="10" id="KW-1185">Reference proteome</keyword>
<dbReference type="Pfam" id="PF00722">
    <property type="entry name" value="Glyco_hydro_16"/>
    <property type="match status" value="2"/>
</dbReference>
<dbReference type="GO" id="GO:0005975">
    <property type="term" value="P:carbohydrate metabolic process"/>
    <property type="evidence" value="ECO:0007669"/>
    <property type="project" value="InterPro"/>
</dbReference>
<keyword evidence="4" id="KW-0175">Coiled coil</keyword>
<proteinExistence type="predicted"/>
<feature type="compositionally biased region" description="Basic and acidic residues" evidence="5">
    <location>
        <begin position="259"/>
        <end position="268"/>
    </location>
</feature>
<feature type="region of interest" description="Disordered" evidence="5">
    <location>
        <begin position="223"/>
        <end position="318"/>
    </location>
</feature>
<keyword evidence="3" id="KW-0326">Glycosidase</keyword>
<dbReference type="AlphaFoldDB" id="A0A9P6PVQ7"/>
<dbReference type="PROSITE" id="PS51762">
    <property type="entry name" value="GH16_2"/>
    <property type="match status" value="1"/>
</dbReference>
<dbReference type="InterPro" id="IPR050546">
    <property type="entry name" value="Glycosyl_Hydrlase_16"/>
</dbReference>
<dbReference type="InterPro" id="IPR000757">
    <property type="entry name" value="Beta-glucanase-like"/>
</dbReference>
<protein>
    <recommendedName>
        <fullName evidence="8">GH16 domain-containing protein</fullName>
    </recommendedName>
</protein>
<evidence type="ECO:0000256" key="2">
    <source>
        <dbReference type="ARBA" id="ARBA00022801"/>
    </source>
</evidence>
<feature type="chain" id="PRO_5040214036" description="GH16 domain-containing protein" evidence="7">
    <location>
        <begin position="21"/>
        <end position="537"/>
    </location>
</feature>
<evidence type="ECO:0000313" key="9">
    <source>
        <dbReference type="EMBL" id="KAG0253509.1"/>
    </source>
</evidence>
<evidence type="ECO:0000256" key="7">
    <source>
        <dbReference type="SAM" id="SignalP"/>
    </source>
</evidence>
<evidence type="ECO:0000256" key="5">
    <source>
        <dbReference type="SAM" id="MobiDB-lite"/>
    </source>
</evidence>
<evidence type="ECO:0000256" key="6">
    <source>
        <dbReference type="SAM" id="Phobius"/>
    </source>
</evidence>
<dbReference type="InterPro" id="IPR013320">
    <property type="entry name" value="ConA-like_dom_sf"/>
</dbReference>
<sequence>MKVYLALSILVTTTAWLAYGSFFGSHPHLNQYDYSVTKRDNFCGGPHHLPCPSTEPCCNNGTCHTTSMQSCPIALGCDERHSAPNACFPLPGCQSFKDNFKHANLLVPKQVFTGDPNQAYWTSDFHHIAPYVKIDQKHHNLQMRVRRDMVKTRSGGGFGARVSSTRWSKYGTFSVKLKSASTGPGIVTAIVLINPANGDEISFELTGRDPKSVYTNYYHRLPKPKKQTDEHNDDHHNGHHNNNGNNNNNNGNNNNGNGHIDHSNDKAENNGSENHGASSQDHAHENGEHSSTSSPPGHTDEHHNHHHLPPPPARVELGPLLPHEEQHTLKKDSTTHFLTYKLEWTEKLIRWSVEGKVLRTVHVEKLTDTYTNIPANAMQFQIMVWDGGYAPETADWCGGKTDYGADNLDEYVATVQWVDIHCQNGKDGSKPWPGPEAMKRIKVAEQQAKMEEQRRREYEAEAEREHRRRMGLDTDRRIGWLDAMMGPVVRFLDMAVLTLIKWTFVVLAIVCVGAYVTDPRHAHSRNYKHHPKLAKLQ</sequence>
<gene>
    <name evidence="9" type="ORF">DFQ27_007363</name>
</gene>